<dbReference type="InterPro" id="IPR013342">
    <property type="entry name" value="Mandelate_racemase_C"/>
</dbReference>
<dbReference type="GO" id="GO:0016052">
    <property type="term" value="P:carbohydrate catabolic process"/>
    <property type="evidence" value="ECO:0007669"/>
    <property type="project" value="TreeGrafter"/>
</dbReference>
<dbReference type="CDD" id="cd03316">
    <property type="entry name" value="MR_like"/>
    <property type="match status" value="1"/>
</dbReference>
<evidence type="ECO:0000259" key="4">
    <source>
        <dbReference type="SMART" id="SM00922"/>
    </source>
</evidence>
<name>A0AB35FD53_9HYPH</name>
<dbReference type="RefSeq" id="WP_221979227.1">
    <property type="nucleotide sequence ID" value="NZ_JAAXQQ010000004.1"/>
</dbReference>
<dbReference type="InterPro" id="IPR046945">
    <property type="entry name" value="RHMD-like"/>
</dbReference>
<dbReference type="SFLD" id="SFLDS00001">
    <property type="entry name" value="Enolase"/>
    <property type="match status" value="1"/>
</dbReference>
<protein>
    <submittedName>
        <fullName evidence="5">Mandelate racemase/muconate lactonizing enzyme family protein</fullName>
    </submittedName>
</protein>
<keyword evidence="2" id="KW-0479">Metal-binding</keyword>
<dbReference type="GO" id="GO:0009063">
    <property type="term" value="P:amino acid catabolic process"/>
    <property type="evidence" value="ECO:0007669"/>
    <property type="project" value="InterPro"/>
</dbReference>
<dbReference type="Proteomes" id="UP000758022">
    <property type="component" value="Unassembled WGS sequence"/>
</dbReference>
<dbReference type="InterPro" id="IPR018110">
    <property type="entry name" value="Mandel_Rmase/mucon_lact_enz_CS"/>
</dbReference>
<dbReference type="GO" id="GO:0000287">
    <property type="term" value="F:magnesium ion binding"/>
    <property type="evidence" value="ECO:0007669"/>
    <property type="project" value="UniProtKB-ARBA"/>
</dbReference>
<dbReference type="Pfam" id="PF02746">
    <property type="entry name" value="MR_MLE_N"/>
    <property type="match status" value="1"/>
</dbReference>
<dbReference type="SUPFAM" id="SSF54826">
    <property type="entry name" value="Enolase N-terminal domain-like"/>
    <property type="match status" value="1"/>
</dbReference>
<dbReference type="InterPro" id="IPR029065">
    <property type="entry name" value="Enolase_C-like"/>
</dbReference>
<dbReference type="InterPro" id="IPR013341">
    <property type="entry name" value="Mandelate_racemase_N_dom"/>
</dbReference>
<evidence type="ECO:0000256" key="1">
    <source>
        <dbReference type="ARBA" id="ARBA00001946"/>
    </source>
</evidence>
<reference evidence="5" key="1">
    <citation type="submission" date="2020-04" db="EMBL/GenBank/DDBJ databases">
        <title>Global-level population genomics supports evidence of horizontal gene transfer on evolution of Rhizobia in Lentils.</title>
        <authorList>
            <person name="Gai Y."/>
            <person name="Cook D."/>
            <person name="Riely B."/>
        </authorList>
    </citation>
    <scope>NUCLEOTIDE SEQUENCE</scope>
    <source>
        <strain evidence="5">TLR9</strain>
    </source>
</reference>
<dbReference type="Gene3D" id="3.20.20.120">
    <property type="entry name" value="Enolase-like C-terminal domain"/>
    <property type="match status" value="1"/>
</dbReference>
<dbReference type="EMBL" id="JAAXQQ010000004">
    <property type="protein sequence ID" value="MBY3064681.1"/>
    <property type="molecule type" value="Genomic_DNA"/>
</dbReference>
<dbReference type="SFLD" id="SFLDG00179">
    <property type="entry name" value="mandelate_racemase"/>
    <property type="match status" value="1"/>
</dbReference>
<dbReference type="Pfam" id="PF13378">
    <property type="entry name" value="MR_MLE_C"/>
    <property type="match status" value="1"/>
</dbReference>
<organism evidence="5 6">
    <name type="scientific">Rhizobium laguerreae</name>
    <dbReference type="NCBI Taxonomy" id="1076926"/>
    <lineage>
        <taxon>Bacteria</taxon>
        <taxon>Pseudomonadati</taxon>
        <taxon>Pseudomonadota</taxon>
        <taxon>Alphaproteobacteria</taxon>
        <taxon>Hyphomicrobiales</taxon>
        <taxon>Rhizobiaceae</taxon>
        <taxon>Rhizobium/Agrobacterium group</taxon>
        <taxon>Rhizobium</taxon>
    </lineage>
</organism>
<dbReference type="AlphaFoldDB" id="A0AB35FD53"/>
<dbReference type="SMART" id="SM00922">
    <property type="entry name" value="MR_MLE"/>
    <property type="match status" value="1"/>
</dbReference>
<evidence type="ECO:0000313" key="6">
    <source>
        <dbReference type="Proteomes" id="UP000758022"/>
    </source>
</evidence>
<dbReference type="PANTHER" id="PTHR13794">
    <property type="entry name" value="ENOLASE SUPERFAMILY, MANDELATE RACEMASE"/>
    <property type="match status" value="1"/>
</dbReference>
<accession>A0AB35FD53</accession>
<evidence type="ECO:0000313" key="5">
    <source>
        <dbReference type="EMBL" id="MBY3064681.1"/>
    </source>
</evidence>
<dbReference type="InterPro" id="IPR036849">
    <property type="entry name" value="Enolase-like_C_sf"/>
</dbReference>
<comment type="caution">
    <text evidence="5">The sequence shown here is derived from an EMBL/GenBank/DDBJ whole genome shotgun (WGS) entry which is preliminary data.</text>
</comment>
<dbReference type="SUPFAM" id="SSF51604">
    <property type="entry name" value="Enolase C-terminal domain-like"/>
    <property type="match status" value="1"/>
</dbReference>
<dbReference type="PANTHER" id="PTHR13794:SF58">
    <property type="entry name" value="MITOCHONDRIAL ENOLASE SUPERFAMILY MEMBER 1"/>
    <property type="match status" value="1"/>
</dbReference>
<evidence type="ECO:0000256" key="2">
    <source>
        <dbReference type="ARBA" id="ARBA00022723"/>
    </source>
</evidence>
<dbReference type="Gene3D" id="3.30.390.10">
    <property type="entry name" value="Enolase-like, N-terminal domain"/>
    <property type="match status" value="1"/>
</dbReference>
<gene>
    <name evidence="5" type="ORF">HFO74_14750</name>
</gene>
<keyword evidence="3" id="KW-0460">Magnesium</keyword>
<sequence>MKITGIEDLHVASALGHYSFLKIATDAGLVGWAEFNESGSTRPISALIKASGEQLIGKDPLPVQQIVTQLYQQSIQAPGGLAQRANAAIEMALWDIKGKSLGLPVHALFGGPVRDRIQVYWSHCGSYRIQAGEKLGVKPIRTPDDIAELGAEVKARGFKGLKTNCFNLVGGQLTRQMQGYGRQPTHAALNLERHTLDGIVATLRAFREGAGPEMNLHLDSNVHFRSEGYIRIARAIERFDMTWLEMDMWDAQALADVRSKSPVPIASLEQIVGRRNFRPFFERGAVDFAIVDLLWNGWSEGLKVAAMAESFEINCAPHNYHGHLSSAISAHFCALIPNIKVMETDIDSSPWRDDLFLTEVQYEDGDMLVPFGPGWGMDVNESAARKYAADH</sequence>
<proteinExistence type="predicted"/>
<comment type="cofactor">
    <cofactor evidence="1">
        <name>Mg(2+)</name>
        <dbReference type="ChEBI" id="CHEBI:18420"/>
    </cofactor>
</comment>
<dbReference type="GO" id="GO:0016836">
    <property type="term" value="F:hydro-lyase activity"/>
    <property type="evidence" value="ECO:0007669"/>
    <property type="project" value="TreeGrafter"/>
</dbReference>
<evidence type="ECO:0000256" key="3">
    <source>
        <dbReference type="ARBA" id="ARBA00022842"/>
    </source>
</evidence>
<dbReference type="InterPro" id="IPR029017">
    <property type="entry name" value="Enolase-like_N"/>
</dbReference>
<feature type="domain" description="Mandelate racemase/muconate lactonizing enzyme C-terminal" evidence="4">
    <location>
        <begin position="143"/>
        <end position="264"/>
    </location>
</feature>
<dbReference type="PROSITE" id="PS00908">
    <property type="entry name" value="MR_MLE_1"/>
    <property type="match status" value="1"/>
</dbReference>